<feature type="compositionally biased region" description="Basic and acidic residues" evidence="7">
    <location>
        <begin position="274"/>
        <end position="288"/>
    </location>
</feature>
<organism evidence="11 12">
    <name type="scientific">Candidatus Pantoea soli</name>
    <dbReference type="NCBI Taxonomy" id="3098669"/>
    <lineage>
        <taxon>Bacteria</taxon>
        <taxon>Pseudomonadati</taxon>
        <taxon>Pseudomonadota</taxon>
        <taxon>Gammaproteobacteria</taxon>
        <taxon>Enterobacterales</taxon>
        <taxon>Erwiniaceae</taxon>
        <taxon>Pantoea</taxon>
    </lineage>
</organism>
<feature type="transmembrane region" description="Helical" evidence="8">
    <location>
        <begin position="187"/>
        <end position="209"/>
    </location>
</feature>
<evidence type="ECO:0000256" key="3">
    <source>
        <dbReference type="ARBA" id="ARBA00022500"/>
    </source>
</evidence>
<dbReference type="InterPro" id="IPR051310">
    <property type="entry name" value="MCP_chemotaxis"/>
</dbReference>
<dbReference type="PROSITE" id="PS50111">
    <property type="entry name" value="CHEMOTAXIS_TRANSDUC_2"/>
    <property type="match status" value="1"/>
</dbReference>
<evidence type="ECO:0000259" key="10">
    <source>
        <dbReference type="PROSITE" id="PS50885"/>
    </source>
</evidence>
<comment type="subcellular location">
    <subcellularLocation>
        <location evidence="1">Membrane</location>
    </subcellularLocation>
</comment>
<dbReference type="InterPro" id="IPR024478">
    <property type="entry name" value="HlyB_4HB_MCP"/>
</dbReference>
<dbReference type="GO" id="GO:0006935">
    <property type="term" value="P:chemotaxis"/>
    <property type="evidence" value="ECO:0007669"/>
    <property type="project" value="UniProtKB-KW"/>
</dbReference>
<dbReference type="CDD" id="cd11386">
    <property type="entry name" value="MCP_signal"/>
    <property type="match status" value="1"/>
</dbReference>
<dbReference type="InterPro" id="IPR003660">
    <property type="entry name" value="HAMP_dom"/>
</dbReference>
<dbReference type="Pfam" id="PF00672">
    <property type="entry name" value="HAMP"/>
    <property type="match status" value="1"/>
</dbReference>
<keyword evidence="8" id="KW-0472">Membrane</keyword>
<name>A0A518XIY9_9GAMM</name>
<feature type="compositionally biased region" description="Polar residues" evidence="7">
    <location>
        <begin position="289"/>
        <end position="300"/>
    </location>
</feature>
<keyword evidence="4 6" id="KW-0807">Transducer</keyword>
<dbReference type="Gene3D" id="1.10.287.950">
    <property type="entry name" value="Methyl-accepting chemotaxis protein"/>
    <property type="match status" value="1"/>
</dbReference>
<dbReference type="InterPro" id="IPR004089">
    <property type="entry name" value="MCPsignal_dom"/>
</dbReference>
<sequence>MTILKKLTFVFAFTLMALLFLGVISIRSLGSAQDRFDYVTTNSLPSINKIGEISQLREEARRQILMGLLVTNKDVFYQHLATAKGYLTKTGEALDYYKSHLISNEQDAQLINQTIQDFNIYLEKVNKMVKVYETNGLDAAREMVSDRGETAESSVVVSQKLKELLAYNYNIAQQFSETNHAQYLHTLWFLGVIIVVAVILTAAFSYSILSYIKKGLQNLQGSMKAIEETLDLTLRVNLKKKDELGATAGSFNALVEKFRDVLASVRDASKEVDTASDEIAHSNDDLSSRTESQASSLEQTAASMNQLSATVKHNMDNATDANNFIGKVQTIVNDSNRELNELKGSINDISASSNKISEIISIIDGIAFQTNILALNAAVEAARAGEQGKGFAVVAGEVRSLSQRSSVAAQDIRGLIEEAIKNVDRGVVYAANVTTRMNEALAVVDETTQLINQVSNSSKEQSYGIDQVNTAVNQMESNLQQNAAMVEQMSAAANSLSQQAGKLLAEVSCFKL</sequence>
<dbReference type="RefSeq" id="WP_145891500.1">
    <property type="nucleotide sequence ID" value="NZ_CP032703.1"/>
</dbReference>
<feature type="domain" description="HAMP" evidence="10">
    <location>
        <begin position="210"/>
        <end position="263"/>
    </location>
</feature>
<evidence type="ECO:0000256" key="7">
    <source>
        <dbReference type="SAM" id="MobiDB-lite"/>
    </source>
</evidence>
<dbReference type="PRINTS" id="PR00260">
    <property type="entry name" value="CHEMTRNSDUCR"/>
</dbReference>
<comment type="similarity">
    <text evidence="5">Belongs to the methyl-accepting chemotaxis (MCP) protein family.</text>
</comment>
<evidence type="ECO:0000313" key="11">
    <source>
        <dbReference type="EMBL" id="QDY44152.1"/>
    </source>
</evidence>
<accession>A0A518XIY9</accession>
<feature type="domain" description="Methyl-accepting transducer" evidence="9">
    <location>
        <begin position="268"/>
        <end position="497"/>
    </location>
</feature>
<dbReference type="GO" id="GO:0005886">
    <property type="term" value="C:plasma membrane"/>
    <property type="evidence" value="ECO:0007669"/>
    <property type="project" value="TreeGrafter"/>
</dbReference>
<dbReference type="Pfam" id="PF12729">
    <property type="entry name" value="4HB_MCP_1"/>
    <property type="match status" value="1"/>
</dbReference>
<dbReference type="KEGG" id="pdis:D8B20_19780"/>
<keyword evidence="8" id="KW-0812">Transmembrane</keyword>
<evidence type="ECO:0000259" key="9">
    <source>
        <dbReference type="PROSITE" id="PS50111"/>
    </source>
</evidence>
<dbReference type="GO" id="GO:0007165">
    <property type="term" value="P:signal transduction"/>
    <property type="evidence" value="ECO:0007669"/>
    <property type="project" value="UniProtKB-KW"/>
</dbReference>
<dbReference type="Pfam" id="PF00015">
    <property type="entry name" value="MCPsignal"/>
    <property type="match status" value="1"/>
</dbReference>
<proteinExistence type="inferred from homology"/>
<evidence type="ECO:0000256" key="5">
    <source>
        <dbReference type="ARBA" id="ARBA00029447"/>
    </source>
</evidence>
<dbReference type="SMART" id="SM00283">
    <property type="entry name" value="MA"/>
    <property type="match status" value="1"/>
</dbReference>
<dbReference type="FunFam" id="1.10.287.950:FF:000001">
    <property type="entry name" value="Methyl-accepting chemotaxis sensory transducer"/>
    <property type="match status" value="1"/>
</dbReference>
<keyword evidence="12" id="KW-1185">Reference proteome</keyword>
<gene>
    <name evidence="11" type="ORF">D8B20_19780</name>
</gene>
<dbReference type="Proteomes" id="UP000319411">
    <property type="component" value="Plasmid unnamed1"/>
</dbReference>
<evidence type="ECO:0000313" key="12">
    <source>
        <dbReference type="Proteomes" id="UP000319411"/>
    </source>
</evidence>
<geneLocation type="plasmid" evidence="11 12">
    <name>unnamed1</name>
</geneLocation>
<keyword evidence="2" id="KW-0488">Methylation</keyword>
<dbReference type="GO" id="GO:0004888">
    <property type="term" value="F:transmembrane signaling receptor activity"/>
    <property type="evidence" value="ECO:0007669"/>
    <property type="project" value="InterPro"/>
</dbReference>
<dbReference type="EMBL" id="CP032703">
    <property type="protein sequence ID" value="QDY44152.1"/>
    <property type="molecule type" value="Genomic_DNA"/>
</dbReference>
<evidence type="ECO:0000256" key="8">
    <source>
        <dbReference type="SAM" id="Phobius"/>
    </source>
</evidence>
<evidence type="ECO:0000256" key="4">
    <source>
        <dbReference type="ARBA" id="ARBA00023224"/>
    </source>
</evidence>
<dbReference type="InterPro" id="IPR004090">
    <property type="entry name" value="Chemotax_Me-accpt_rcpt"/>
</dbReference>
<dbReference type="SUPFAM" id="SSF58104">
    <property type="entry name" value="Methyl-accepting chemotaxis protein (MCP) signaling domain"/>
    <property type="match status" value="1"/>
</dbReference>
<dbReference type="CDD" id="cd06225">
    <property type="entry name" value="HAMP"/>
    <property type="match status" value="1"/>
</dbReference>
<evidence type="ECO:0000256" key="2">
    <source>
        <dbReference type="ARBA" id="ARBA00022481"/>
    </source>
</evidence>
<dbReference type="PANTHER" id="PTHR43531">
    <property type="entry name" value="PROTEIN ICFG"/>
    <property type="match status" value="1"/>
</dbReference>
<dbReference type="OrthoDB" id="9147953at2"/>
<dbReference type="PANTHER" id="PTHR43531:SF14">
    <property type="entry name" value="METHYL-ACCEPTING CHEMOTAXIS PROTEIN I-RELATED"/>
    <property type="match status" value="1"/>
</dbReference>
<dbReference type="AlphaFoldDB" id="A0A518XIY9"/>
<protein>
    <submittedName>
        <fullName evidence="11">HAMP domain-containing protein</fullName>
    </submittedName>
</protein>
<keyword evidence="3" id="KW-0145">Chemotaxis</keyword>
<dbReference type="Gene3D" id="1.20.120.30">
    <property type="entry name" value="Aspartate receptor, ligand-binding domain"/>
    <property type="match status" value="1"/>
</dbReference>
<feature type="region of interest" description="Disordered" evidence="7">
    <location>
        <begin position="274"/>
        <end position="300"/>
    </location>
</feature>
<evidence type="ECO:0000256" key="1">
    <source>
        <dbReference type="ARBA" id="ARBA00004370"/>
    </source>
</evidence>
<evidence type="ECO:0000256" key="6">
    <source>
        <dbReference type="PROSITE-ProRule" id="PRU00284"/>
    </source>
</evidence>
<dbReference type="PROSITE" id="PS50885">
    <property type="entry name" value="HAMP"/>
    <property type="match status" value="1"/>
</dbReference>
<keyword evidence="8" id="KW-1133">Transmembrane helix</keyword>
<reference evidence="11 12" key="1">
    <citation type="submission" date="2018-10" db="EMBL/GenBank/DDBJ databases">
        <title>Genome Sequencing of Pantoea dispersa DSM 32899.</title>
        <authorList>
            <person name="Nawrath M."/>
            <person name="Ottenheim C."/>
            <person name="Wilm A."/>
            <person name="Zimmermann W."/>
            <person name="Wu J.C."/>
        </authorList>
    </citation>
    <scope>NUCLEOTIDE SEQUENCE [LARGE SCALE GENOMIC DNA]</scope>
    <source>
        <strain evidence="11 12">DSM 32899</strain>
        <plasmid evidence="11 12">unnamed1</plasmid>
    </source>
</reference>
<keyword evidence="11" id="KW-0614">Plasmid</keyword>